<protein>
    <submittedName>
        <fullName evidence="2">Uncharacterized protein</fullName>
    </submittedName>
</protein>
<comment type="caution">
    <text evidence="2">The sequence shown here is derived from an EMBL/GenBank/DDBJ whole genome shotgun (WGS) entry which is preliminary data.</text>
</comment>
<proteinExistence type="predicted"/>
<gene>
    <name evidence="2" type="ORF">PF009_g20097</name>
</gene>
<name>A0A6A3E7Y9_9STRA</name>
<accession>A0A6A3E7Y9</accession>
<organism evidence="2 3">
    <name type="scientific">Phytophthora fragariae</name>
    <dbReference type="NCBI Taxonomy" id="53985"/>
    <lineage>
        <taxon>Eukaryota</taxon>
        <taxon>Sar</taxon>
        <taxon>Stramenopiles</taxon>
        <taxon>Oomycota</taxon>
        <taxon>Peronosporomycetes</taxon>
        <taxon>Peronosporales</taxon>
        <taxon>Peronosporaceae</taxon>
        <taxon>Phytophthora</taxon>
    </lineage>
</organism>
<reference evidence="2 3" key="1">
    <citation type="submission" date="2018-08" db="EMBL/GenBank/DDBJ databases">
        <title>Genomic investigation of the strawberry pathogen Phytophthora fragariae indicates pathogenicity is determined by transcriptional variation in three key races.</title>
        <authorList>
            <person name="Adams T.M."/>
            <person name="Armitage A.D."/>
            <person name="Sobczyk M.K."/>
            <person name="Bates H.J."/>
            <person name="Dunwell J.M."/>
            <person name="Nellist C.F."/>
            <person name="Harrison R.J."/>
        </authorList>
    </citation>
    <scope>NUCLEOTIDE SEQUENCE [LARGE SCALE GENOMIC DNA]</scope>
    <source>
        <strain evidence="2 3">NOV-9</strain>
    </source>
</reference>
<dbReference type="Proteomes" id="UP000429523">
    <property type="component" value="Unassembled WGS sequence"/>
</dbReference>
<dbReference type="EMBL" id="QXGF01001465">
    <property type="protein sequence ID" value="KAE8929802.1"/>
    <property type="molecule type" value="Genomic_DNA"/>
</dbReference>
<dbReference type="AlphaFoldDB" id="A0A6A3E7Y9"/>
<feature type="region of interest" description="Disordered" evidence="1">
    <location>
        <begin position="1"/>
        <end position="22"/>
    </location>
</feature>
<evidence type="ECO:0000256" key="1">
    <source>
        <dbReference type="SAM" id="MobiDB-lite"/>
    </source>
</evidence>
<sequence length="74" mass="8254">MFYTDRGCTSKHKSWPAKTQSGGKLHFPKDFKADRINDAISSFMVVKEGNADNEEYVCSESGAYVPFNASVNNE</sequence>
<evidence type="ECO:0000313" key="2">
    <source>
        <dbReference type="EMBL" id="KAE8929802.1"/>
    </source>
</evidence>
<evidence type="ECO:0000313" key="3">
    <source>
        <dbReference type="Proteomes" id="UP000429523"/>
    </source>
</evidence>